<proteinExistence type="predicted"/>
<reference evidence="2 3" key="1">
    <citation type="submission" date="2024-07" db="EMBL/GenBank/DDBJ databases">
        <authorList>
            <person name="Kang M."/>
        </authorList>
    </citation>
    <scope>NUCLEOTIDE SEQUENCE [LARGE SCALE GENOMIC DNA]</scope>
    <source>
        <strain evidence="2 3">DFM31</strain>
    </source>
</reference>
<keyword evidence="2" id="KW-0560">Oxidoreductase</keyword>
<dbReference type="RefSeq" id="WP_366194480.1">
    <property type="nucleotide sequence ID" value="NZ_JBFBVU010000031.1"/>
</dbReference>
<evidence type="ECO:0000313" key="3">
    <source>
        <dbReference type="Proteomes" id="UP001553161"/>
    </source>
</evidence>
<dbReference type="InterPro" id="IPR029039">
    <property type="entry name" value="Flavoprotein-like_sf"/>
</dbReference>
<dbReference type="GO" id="GO:0016491">
    <property type="term" value="F:oxidoreductase activity"/>
    <property type="evidence" value="ECO:0007669"/>
    <property type="project" value="UniProtKB-KW"/>
</dbReference>
<feature type="domain" description="NADPH-dependent FMN reductase-like" evidence="1">
    <location>
        <begin position="6"/>
        <end position="144"/>
    </location>
</feature>
<dbReference type="PANTHER" id="PTHR30543">
    <property type="entry name" value="CHROMATE REDUCTASE"/>
    <property type="match status" value="1"/>
</dbReference>
<keyword evidence="3" id="KW-1185">Reference proteome</keyword>
<gene>
    <name evidence="2" type="ORF">AB0T83_17260</name>
</gene>
<dbReference type="InterPro" id="IPR050712">
    <property type="entry name" value="NAD(P)H-dep_reductase"/>
</dbReference>
<dbReference type="Pfam" id="PF03358">
    <property type="entry name" value="FMN_red"/>
    <property type="match status" value="1"/>
</dbReference>
<dbReference type="EMBL" id="JBFBVU010000031">
    <property type="protein sequence ID" value="MEV8468525.1"/>
    <property type="molecule type" value="Genomic_DNA"/>
</dbReference>
<evidence type="ECO:0000313" key="2">
    <source>
        <dbReference type="EMBL" id="MEV8468525.1"/>
    </source>
</evidence>
<evidence type="ECO:0000259" key="1">
    <source>
        <dbReference type="Pfam" id="PF03358"/>
    </source>
</evidence>
<dbReference type="Proteomes" id="UP001553161">
    <property type="component" value="Unassembled WGS sequence"/>
</dbReference>
<protein>
    <submittedName>
        <fullName evidence="2">NAD(P)H-dependent oxidoreductase</fullName>
        <ecNumber evidence="2">1.-.-.-</ecNumber>
    </submittedName>
</protein>
<dbReference type="PANTHER" id="PTHR30543:SF21">
    <property type="entry name" value="NAD(P)H-DEPENDENT FMN REDUCTASE LOT6"/>
    <property type="match status" value="1"/>
</dbReference>
<dbReference type="EC" id="1.-.-.-" evidence="2"/>
<dbReference type="SUPFAM" id="SSF52218">
    <property type="entry name" value="Flavoproteins"/>
    <property type="match status" value="1"/>
</dbReference>
<comment type="caution">
    <text evidence="2">The sequence shown here is derived from an EMBL/GenBank/DDBJ whole genome shotgun (WGS) entry which is preliminary data.</text>
</comment>
<dbReference type="Gene3D" id="3.40.50.360">
    <property type="match status" value="1"/>
</dbReference>
<accession>A0ABV3LBR9</accession>
<dbReference type="InterPro" id="IPR005025">
    <property type="entry name" value="FMN_Rdtase-like_dom"/>
</dbReference>
<sequence>MTQPTLLLMTGSLRGRSFNRKPVIAAARLFYGTPVMADLDLPLYNGDVEDRDGIPHKVRDLRDRIAAADAVAISTPKNNRSLSGVLKNALDWVSRAGDNPWADKPVALMAAAGGQAGGARAQYALRLALDPFQPRLLTGPEVMVARPEAEYDAEDQLTGEAYRKALATLMARQKAETTRQDRAAA</sequence>
<name>A0ABV3LBR9_9RHOB</name>
<organism evidence="2 3">
    <name type="scientific">Meridianimarinicoccus marinus</name>
    <dbReference type="NCBI Taxonomy" id="3231483"/>
    <lineage>
        <taxon>Bacteria</taxon>
        <taxon>Pseudomonadati</taxon>
        <taxon>Pseudomonadota</taxon>
        <taxon>Alphaproteobacteria</taxon>
        <taxon>Rhodobacterales</taxon>
        <taxon>Paracoccaceae</taxon>
        <taxon>Meridianimarinicoccus</taxon>
    </lineage>
</organism>